<proteinExistence type="predicted"/>
<organism evidence="2 3">
    <name type="scientific">Candidatus Nitrospira nitrosa</name>
    <dbReference type="NCBI Taxonomy" id="1742972"/>
    <lineage>
        <taxon>Bacteria</taxon>
        <taxon>Pseudomonadati</taxon>
        <taxon>Nitrospirota</taxon>
        <taxon>Nitrospiria</taxon>
        <taxon>Nitrospirales</taxon>
        <taxon>Nitrospiraceae</taxon>
        <taxon>Nitrospira</taxon>
    </lineage>
</organism>
<dbReference type="AlphaFoldDB" id="A0A0S4LNQ7"/>
<dbReference type="OrthoDB" id="9978374at2"/>
<reference evidence="2 3" key="1">
    <citation type="submission" date="2015-10" db="EMBL/GenBank/DDBJ databases">
        <authorList>
            <person name="Gilbert D.G."/>
        </authorList>
    </citation>
    <scope>NUCLEOTIDE SEQUENCE [LARGE SCALE GENOMIC DNA]</scope>
    <source>
        <strain evidence="2">COMA1</strain>
    </source>
</reference>
<evidence type="ECO:0000313" key="3">
    <source>
        <dbReference type="Proteomes" id="UP000199032"/>
    </source>
</evidence>
<accession>A0A0S4LNQ7</accession>
<keyword evidence="3" id="KW-1185">Reference proteome</keyword>
<name>A0A0S4LNQ7_9BACT</name>
<evidence type="ECO:0000313" key="2">
    <source>
        <dbReference type="EMBL" id="CUS36722.1"/>
    </source>
</evidence>
<protein>
    <submittedName>
        <fullName evidence="2">Uncharacterized protein</fullName>
    </submittedName>
</protein>
<dbReference type="RefSeq" id="WP_090749264.1">
    <property type="nucleotide sequence ID" value="NZ_CZQA01000009.1"/>
</dbReference>
<sequence>MAAHGFFRAILMVILMTAPVSAETFRSDSKRLKNTTMDIVITETERSERTSVVHIQIKAIGSSVGASFFLLCSVRDLAQQRGHYRYIAKAEGQPHPNHMLIGFLKSATDEPEGLDSRLMGQQVIDLEQFAPICDKMQ</sequence>
<feature type="chain" id="PRO_5006624184" evidence="1">
    <location>
        <begin position="23"/>
        <end position="137"/>
    </location>
</feature>
<dbReference type="Proteomes" id="UP000199032">
    <property type="component" value="Unassembled WGS sequence"/>
</dbReference>
<keyword evidence="1" id="KW-0732">Signal</keyword>
<feature type="signal peptide" evidence="1">
    <location>
        <begin position="1"/>
        <end position="22"/>
    </location>
</feature>
<gene>
    <name evidence="2" type="ORF">COMA1_30208</name>
</gene>
<dbReference type="EMBL" id="CZQA01000009">
    <property type="protein sequence ID" value="CUS36722.1"/>
    <property type="molecule type" value="Genomic_DNA"/>
</dbReference>
<evidence type="ECO:0000256" key="1">
    <source>
        <dbReference type="SAM" id="SignalP"/>
    </source>
</evidence>